<protein>
    <submittedName>
        <fullName evidence="1">Uncharacterized protein</fullName>
    </submittedName>
</protein>
<name>A0A9W5LHT2_9BACI</name>
<dbReference type="Proteomes" id="UP000011182">
    <property type="component" value="Unassembled WGS sequence"/>
</dbReference>
<accession>A0A9W5LHT2</accession>
<sequence length="41" mass="4795">MFFITSLIWQTINHTEEQLKHACFFVNNKGGLEDGVLGRLW</sequence>
<evidence type="ECO:0000313" key="2">
    <source>
        <dbReference type="Proteomes" id="UP000011182"/>
    </source>
</evidence>
<evidence type="ECO:0000313" key="1">
    <source>
        <dbReference type="EMBL" id="ELS60959.1"/>
    </source>
</evidence>
<dbReference type="EMBL" id="AMXN01000004">
    <property type="protein sequence ID" value="ELS60959.1"/>
    <property type="molecule type" value="Genomic_DNA"/>
</dbReference>
<dbReference type="AlphaFoldDB" id="A0A9W5LHT2"/>
<reference evidence="1 2" key="1">
    <citation type="journal article" date="2014" name="Syst. Appl. Microbiol.">
        <title>Genomic insights into the taxonomic status of the three subspecies of Bacillus subtilis.</title>
        <authorList>
            <person name="Yi H."/>
            <person name="Chun J."/>
            <person name="Cha C.J."/>
        </authorList>
    </citation>
    <scope>NUCLEOTIDE SEQUENCE [LARGE SCALE GENOMIC DNA]</scope>
    <source>
        <strain evidence="1 2">KCTC 13429</strain>
    </source>
</reference>
<organism evidence="1 2">
    <name type="scientific">Bacillus inaquosorum KCTC 13429</name>
    <dbReference type="NCBI Taxonomy" id="1236548"/>
    <lineage>
        <taxon>Bacteria</taxon>
        <taxon>Bacillati</taxon>
        <taxon>Bacillota</taxon>
        <taxon>Bacilli</taxon>
        <taxon>Bacillales</taxon>
        <taxon>Bacillaceae</taxon>
        <taxon>Bacillus</taxon>
    </lineage>
</organism>
<comment type="caution">
    <text evidence="1">The sequence shown here is derived from an EMBL/GenBank/DDBJ whole genome shotgun (WGS) entry which is preliminary data.</text>
</comment>
<proteinExistence type="predicted"/>
<gene>
    <name evidence="1" type="ORF">BSI_24190</name>
</gene>
<keyword evidence="2" id="KW-1185">Reference proteome</keyword>